<reference evidence="2 3" key="1">
    <citation type="journal article" date="2016" name="Genome Biol. Evol.">
        <title>Divergent and convergent evolution of fungal pathogenicity.</title>
        <authorList>
            <person name="Shang Y."/>
            <person name="Xiao G."/>
            <person name="Zheng P."/>
            <person name="Cen K."/>
            <person name="Zhan S."/>
            <person name="Wang C."/>
        </authorList>
    </citation>
    <scope>NUCLEOTIDE SEQUENCE [LARGE SCALE GENOMIC DNA]</scope>
    <source>
        <strain evidence="2 3">RCEF 264</strain>
    </source>
</reference>
<comment type="caution">
    <text evidence="2">The sequence shown here is derived from an EMBL/GenBank/DDBJ whole genome shotgun (WGS) entry which is preliminary data.</text>
</comment>
<dbReference type="AlphaFoldDB" id="A0A167M938"/>
<dbReference type="STRING" id="1081102.A0A167M938"/>
<feature type="compositionally biased region" description="Acidic residues" evidence="1">
    <location>
        <begin position="119"/>
        <end position="130"/>
    </location>
</feature>
<dbReference type="Proteomes" id="UP000076874">
    <property type="component" value="Unassembled WGS sequence"/>
</dbReference>
<evidence type="ECO:0000313" key="2">
    <source>
        <dbReference type="EMBL" id="OAA54083.1"/>
    </source>
</evidence>
<gene>
    <name evidence="2" type="ORF">SPI_09017</name>
</gene>
<keyword evidence="3" id="KW-1185">Reference proteome</keyword>
<proteinExistence type="predicted"/>
<organism evidence="2 3">
    <name type="scientific">Niveomyces insectorum RCEF 264</name>
    <dbReference type="NCBI Taxonomy" id="1081102"/>
    <lineage>
        <taxon>Eukaryota</taxon>
        <taxon>Fungi</taxon>
        <taxon>Dikarya</taxon>
        <taxon>Ascomycota</taxon>
        <taxon>Pezizomycotina</taxon>
        <taxon>Sordariomycetes</taxon>
        <taxon>Hypocreomycetidae</taxon>
        <taxon>Hypocreales</taxon>
        <taxon>Cordycipitaceae</taxon>
        <taxon>Niveomyces</taxon>
    </lineage>
</organism>
<evidence type="ECO:0000313" key="3">
    <source>
        <dbReference type="Proteomes" id="UP000076874"/>
    </source>
</evidence>
<sequence>MAVCASCRDPLVFLDDVDEDVPDAGGEAVPDDLLLPSANQPAVSSSSSSSPPATGIRILTRYVSEGGLQDNYDIYPDVAEEAYLLAHPEARPARAFLIMCAGGDVMGLVTLLSELEKQGDEEEEEKEDTGESSPRLSSADLLRYQDPLNGLQSGLHVAVDNNQEEVFYLLLFLASRLPLESFPPAVLESAQQIGLVRPDAAIATYPDIRSLHDQRGETAEAYALRKGGQWTGLAHTGIFTRS</sequence>
<feature type="region of interest" description="Disordered" evidence="1">
    <location>
        <begin position="22"/>
        <end position="54"/>
    </location>
</feature>
<name>A0A167M938_9HYPO</name>
<feature type="region of interest" description="Disordered" evidence="1">
    <location>
        <begin position="117"/>
        <end position="137"/>
    </location>
</feature>
<evidence type="ECO:0000256" key="1">
    <source>
        <dbReference type="SAM" id="MobiDB-lite"/>
    </source>
</evidence>
<dbReference type="EMBL" id="AZHD01000025">
    <property type="protein sequence ID" value="OAA54083.1"/>
    <property type="molecule type" value="Genomic_DNA"/>
</dbReference>
<dbReference type="OrthoDB" id="46529at2759"/>
<protein>
    <submittedName>
        <fullName evidence="2">Uncharacterized protein</fullName>
    </submittedName>
</protein>
<accession>A0A167M938</accession>